<evidence type="ECO:0000313" key="13">
    <source>
        <dbReference type="Proteomes" id="UP000036923"/>
    </source>
</evidence>
<dbReference type="InterPro" id="IPR011024">
    <property type="entry name" value="G_crystallin-like"/>
</dbReference>
<evidence type="ECO:0000256" key="1">
    <source>
        <dbReference type="ARBA" id="ARBA00004162"/>
    </source>
</evidence>
<comment type="caution">
    <text evidence="12">The sequence shown here is derived from an EMBL/GenBank/DDBJ whole genome shotgun (WGS) entry which is preliminary data.</text>
</comment>
<evidence type="ECO:0000259" key="10">
    <source>
        <dbReference type="PROSITE" id="PS50915"/>
    </source>
</evidence>
<dbReference type="STRING" id="398512.Bccel_3091"/>
<dbReference type="Pfam" id="PF12791">
    <property type="entry name" value="RsgI_N"/>
    <property type="match status" value="1"/>
</dbReference>
<keyword evidence="6 9" id="KW-1133">Transmembrane helix</keyword>
<dbReference type="Gene3D" id="2.60.20.10">
    <property type="entry name" value="Crystallins"/>
    <property type="match status" value="1"/>
</dbReference>
<dbReference type="PATRIC" id="fig|398512.5.peg.3240"/>
<dbReference type="eggNOG" id="COG3507">
    <property type="taxonomic scope" value="Bacteria"/>
</dbReference>
<evidence type="ECO:0000256" key="7">
    <source>
        <dbReference type="ARBA" id="ARBA00023136"/>
    </source>
</evidence>
<comment type="subcellular location">
    <subcellularLocation>
        <location evidence="1">Cell membrane</location>
        <topology evidence="1">Single-pass membrane protein</topology>
    </subcellularLocation>
</comment>
<feature type="domain" description="Beta/gamma crystallin 'Greek key'" evidence="10">
    <location>
        <begin position="375"/>
        <end position="415"/>
    </location>
</feature>
<dbReference type="InterPro" id="IPR036195">
    <property type="entry name" value="AbfB_ABD_sf"/>
</dbReference>
<dbReference type="Pfam" id="PF03995">
    <property type="entry name" value="Inhibitor_I36"/>
    <property type="match status" value="1"/>
</dbReference>
<dbReference type="GO" id="GO:0046556">
    <property type="term" value="F:alpha-L-arabinofuranosidase activity"/>
    <property type="evidence" value="ECO:0007669"/>
    <property type="project" value="InterPro"/>
</dbReference>
<organism evidence="12 13">
    <name type="scientific">Pseudobacteroides cellulosolvens ATCC 35603 = DSM 2933</name>
    <dbReference type="NCBI Taxonomy" id="398512"/>
    <lineage>
        <taxon>Bacteria</taxon>
        <taxon>Bacillati</taxon>
        <taxon>Bacillota</taxon>
        <taxon>Clostridia</taxon>
        <taxon>Eubacteriales</taxon>
        <taxon>Oscillospiraceae</taxon>
        <taxon>Pseudobacteroides</taxon>
    </lineage>
</organism>
<dbReference type="CDD" id="cd23399">
    <property type="entry name" value="beta-trefoil_ABD_ABFB"/>
    <property type="match status" value="1"/>
</dbReference>
<feature type="domain" description="RsgI N-terminal anti-sigma" evidence="11">
    <location>
        <begin position="3"/>
        <end position="50"/>
    </location>
</feature>
<dbReference type="SUPFAM" id="SSF49695">
    <property type="entry name" value="gamma-Crystallin-like"/>
    <property type="match status" value="1"/>
</dbReference>
<keyword evidence="7 9" id="KW-0472">Membrane</keyword>
<dbReference type="InterPro" id="IPR001064">
    <property type="entry name" value="Beta/gamma_crystallin"/>
</dbReference>
<protein>
    <submittedName>
        <fullName evidence="12">Alpha-L-arabinofuranosidase B</fullName>
    </submittedName>
</protein>
<dbReference type="InterPro" id="IPR024449">
    <property type="entry name" value="Anti-sigma_RsgI_N"/>
</dbReference>
<gene>
    <name evidence="12" type="ORF">Bccel_3091</name>
</gene>
<evidence type="ECO:0000256" key="5">
    <source>
        <dbReference type="ARBA" id="ARBA00022737"/>
    </source>
</evidence>
<dbReference type="RefSeq" id="WP_036941975.1">
    <property type="nucleotide sequence ID" value="NZ_JQKC01000017.1"/>
</dbReference>
<evidence type="ECO:0000256" key="8">
    <source>
        <dbReference type="SAM" id="MobiDB-lite"/>
    </source>
</evidence>
<feature type="compositionally biased region" description="Low complexity" evidence="8">
    <location>
        <begin position="268"/>
        <end position="278"/>
    </location>
</feature>
<dbReference type="AlphaFoldDB" id="A0A0L6JQ56"/>
<dbReference type="InterPro" id="IPR055431">
    <property type="entry name" value="RsgI_M"/>
</dbReference>
<sequence length="565" mass="63905">MKYEGIIINLTKSKAIVTTNDFQCFYIKRGSADYVGKEIEFTEKDIVRKRPVSAKLMIGVACMVILFVIASFSNIVGIININDIFSEPKVFAYIDVDINPSLEIEIDNTGDVMKLVPLNEDAKVLIKKLKFGKINVSKAIADIIDEVKKDRALSVAEKDYILISSTLNNQKSEIDKEYKVDKEKLDNIMNSLKTSLQEESGKVNVYIMQTNIIERKDAQSEGISTGRYVLYNKYKNLENGFSVEEAKKINVNDLLKYIINNKAEKDSISSIPKPTPSSLKADNAKQNETTKVPDIKLNTPLQTLKATQKTIRTQKPVSTQEPTAALMKNPVTVYQNINYTGWAVGLDVGNYDMFQLFRKGILNDEASSIKVASGYKVILYEDYNFTGRSVVLTANSNNLAASGFDNIVSSIKVESDTPNQTSTKNTRSQFMRLESYNFRGQFIRHQSFKASISKDVSPFDDSVFNIVPGLSDPDCISFESKNFPGYYLMHENFKIVLKKFDGSDNFKQCATFRKISGLADKNLVSFQSINYPNRYIRHKMFYVEIDEIITDLDKKDATYIEIKVE</sequence>
<dbReference type="Pfam" id="PF05270">
    <property type="entry name" value="AbfB"/>
    <property type="match status" value="1"/>
</dbReference>
<name>A0A0L6JQ56_9FIRM</name>
<evidence type="ECO:0000256" key="2">
    <source>
        <dbReference type="ARBA" id="ARBA00009646"/>
    </source>
</evidence>
<feature type="region of interest" description="Disordered" evidence="8">
    <location>
        <begin position="267"/>
        <end position="287"/>
    </location>
</feature>
<keyword evidence="3" id="KW-1003">Cell membrane</keyword>
<evidence type="ECO:0000256" key="4">
    <source>
        <dbReference type="ARBA" id="ARBA00022692"/>
    </source>
</evidence>
<evidence type="ECO:0000256" key="3">
    <source>
        <dbReference type="ARBA" id="ARBA00022475"/>
    </source>
</evidence>
<keyword evidence="13" id="KW-1185">Reference proteome</keyword>
<evidence type="ECO:0000256" key="6">
    <source>
        <dbReference type="ARBA" id="ARBA00022989"/>
    </source>
</evidence>
<dbReference type="Gene3D" id="2.80.10.50">
    <property type="match status" value="1"/>
</dbReference>
<feature type="transmembrane region" description="Helical" evidence="9">
    <location>
        <begin position="56"/>
        <end position="79"/>
    </location>
</feature>
<dbReference type="Pfam" id="PF23750">
    <property type="entry name" value="RsgI_M"/>
    <property type="match status" value="1"/>
</dbReference>
<keyword evidence="4 9" id="KW-0812">Transmembrane</keyword>
<dbReference type="Proteomes" id="UP000036923">
    <property type="component" value="Unassembled WGS sequence"/>
</dbReference>
<dbReference type="GO" id="GO:0005886">
    <property type="term" value="C:plasma membrane"/>
    <property type="evidence" value="ECO:0007669"/>
    <property type="project" value="UniProtKB-SubCell"/>
</dbReference>
<dbReference type="eggNOG" id="COG2273">
    <property type="taxonomic scope" value="Bacteria"/>
</dbReference>
<keyword evidence="5" id="KW-0677">Repeat</keyword>
<evidence type="ECO:0000256" key="9">
    <source>
        <dbReference type="SAM" id="Phobius"/>
    </source>
</evidence>
<dbReference type="InterPro" id="IPR007934">
    <property type="entry name" value="AbfB_ABD"/>
</dbReference>
<dbReference type="PROSITE" id="PS51849">
    <property type="entry name" value="RSGI_N"/>
    <property type="match status" value="1"/>
</dbReference>
<dbReference type="EMBL" id="LGTC01000001">
    <property type="protein sequence ID" value="KNY27820.1"/>
    <property type="molecule type" value="Genomic_DNA"/>
</dbReference>
<dbReference type="SMART" id="SM00247">
    <property type="entry name" value="XTALbg"/>
    <property type="match status" value="1"/>
</dbReference>
<proteinExistence type="inferred from homology"/>
<reference evidence="13" key="1">
    <citation type="submission" date="2015-07" db="EMBL/GenBank/DDBJ databases">
        <title>Near-Complete Genome Sequence of the Cellulolytic Bacterium Bacteroides (Pseudobacteroides) cellulosolvens ATCC 35603.</title>
        <authorList>
            <person name="Dassa B."/>
            <person name="Utturkar S.M."/>
            <person name="Klingeman D.M."/>
            <person name="Hurt R.A."/>
            <person name="Keller M."/>
            <person name="Xu J."/>
            <person name="Reddy Y.H.K."/>
            <person name="Borovok I."/>
            <person name="Grinberg I.R."/>
            <person name="Lamed R."/>
            <person name="Zhivin O."/>
            <person name="Bayer E.A."/>
            <person name="Brown S.D."/>
        </authorList>
    </citation>
    <scope>NUCLEOTIDE SEQUENCE [LARGE SCALE GENOMIC DNA]</scope>
    <source>
        <strain evidence="13">DSM 2933</strain>
    </source>
</reference>
<dbReference type="PROSITE" id="PS50915">
    <property type="entry name" value="CRYSTALLIN_BETA_GAMMA"/>
    <property type="match status" value="2"/>
</dbReference>
<feature type="domain" description="Beta/gamma crystallin 'Greek key'" evidence="10">
    <location>
        <begin position="329"/>
        <end position="373"/>
    </location>
</feature>
<evidence type="ECO:0000313" key="12">
    <source>
        <dbReference type="EMBL" id="KNY27820.1"/>
    </source>
</evidence>
<evidence type="ECO:0000259" key="11">
    <source>
        <dbReference type="PROSITE" id="PS51849"/>
    </source>
</evidence>
<comment type="similarity">
    <text evidence="2">Belongs to the beta/gamma-crystallin family.</text>
</comment>
<dbReference type="SUPFAM" id="SSF110221">
    <property type="entry name" value="AbfB domain"/>
    <property type="match status" value="1"/>
</dbReference>
<accession>A0A0L6JQ56</accession>
<dbReference type="GO" id="GO:0046373">
    <property type="term" value="P:L-arabinose metabolic process"/>
    <property type="evidence" value="ECO:0007669"/>
    <property type="project" value="InterPro"/>
</dbReference>